<keyword evidence="3" id="KW-0539">Nucleus</keyword>
<evidence type="ECO:0000256" key="2">
    <source>
        <dbReference type="ARBA" id="ARBA00023125"/>
    </source>
</evidence>
<proteinExistence type="inferred from homology"/>
<reference evidence="6 7" key="1">
    <citation type="journal article" date="2023" name="Sci. Data">
        <title>Genome assembly of the Korean intertidal mud-creeper Batillaria attramentaria.</title>
        <authorList>
            <person name="Patra A.K."/>
            <person name="Ho P.T."/>
            <person name="Jun S."/>
            <person name="Lee S.J."/>
            <person name="Kim Y."/>
            <person name="Won Y.J."/>
        </authorList>
    </citation>
    <scope>NUCLEOTIDE SEQUENCE [LARGE SCALE GENOMIC DNA]</scope>
    <source>
        <strain evidence="6">Wonlab-2016</strain>
    </source>
</reference>
<feature type="domain" description="ETS" evidence="5">
    <location>
        <begin position="310"/>
        <end position="390"/>
    </location>
</feature>
<dbReference type="EMBL" id="JACVVK020000156">
    <property type="protein sequence ID" value="KAK7487976.1"/>
    <property type="molecule type" value="Genomic_DNA"/>
</dbReference>
<keyword evidence="2 3" id="KW-0238">DNA-binding</keyword>
<dbReference type="PRINTS" id="PR00454">
    <property type="entry name" value="ETSDOMAIN"/>
</dbReference>
<dbReference type="Pfam" id="PF00178">
    <property type="entry name" value="Ets"/>
    <property type="match status" value="1"/>
</dbReference>
<dbReference type="GO" id="GO:0005634">
    <property type="term" value="C:nucleus"/>
    <property type="evidence" value="ECO:0007669"/>
    <property type="project" value="UniProtKB-SubCell"/>
</dbReference>
<dbReference type="PROSITE" id="PS00346">
    <property type="entry name" value="ETS_DOMAIN_2"/>
    <property type="match status" value="1"/>
</dbReference>
<evidence type="ECO:0000256" key="1">
    <source>
        <dbReference type="ARBA" id="ARBA00005562"/>
    </source>
</evidence>
<accession>A0ABD0KL42</accession>
<feature type="compositionally biased region" description="Basic residues" evidence="4">
    <location>
        <begin position="160"/>
        <end position="170"/>
    </location>
</feature>
<evidence type="ECO:0000313" key="6">
    <source>
        <dbReference type="EMBL" id="KAK7487976.1"/>
    </source>
</evidence>
<dbReference type="InterPro" id="IPR000418">
    <property type="entry name" value="Ets_dom"/>
</dbReference>
<dbReference type="Proteomes" id="UP001519460">
    <property type="component" value="Unassembled WGS sequence"/>
</dbReference>
<dbReference type="SUPFAM" id="SSF46785">
    <property type="entry name" value="Winged helix' DNA-binding domain"/>
    <property type="match status" value="1"/>
</dbReference>
<evidence type="ECO:0000256" key="3">
    <source>
        <dbReference type="RuleBase" id="RU004019"/>
    </source>
</evidence>
<protein>
    <recommendedName>
        <fullName evidence="5">ETS domain-containing protein</fullName>
    </recommendedName>
</protein>
<sequence length="551" mass="62349">QYSSLVCQTSVSVGDRSLQPYVRTVRVGTSLLHQRLNAVSSAGTVIQSARFTSGGKYKHYWLQETETQAPYGPVDQRQHDAMLTGVDHVTMSITELAALLSLPFLCVATGNQTANREVCLTSSAVTYTARAKPRGPVSRARPRRYQSLDNAEFYNDNHNRLQKPHHHHHQHNDQSQCYSRSPEDVSYLDISNYCASRGKCNGGYVSRDHSVRMQHHPPTYEEHMQMRAVGACASYHELSPLSMDFLVSDMDSTCHSQQQYTDFVTSDNTGLSAQVGETWCTNGNDADSHLSDVMELIASDSSRTHGGGQLQLWQFLLELLTESRNESCIKWDGGDGLFTLTDPDEVARRWGCRRNKPRMTYDKVSRALRYYYDRQILEKVKGKRYTYRFNFNTLHRLQNNQSNSSTALTAERFLPECGRNFCTPNVMTPTNVKTVDQSACVKCDDIILCQIHQFTTDCDDILLWPNSPVHHCGENGLPSTTNVCGLYRLCEDGIDNLQSQVLLFRMAGEENNDFIRRVQFCQQHLESVTSESNQFGPVECGQCKQLMTLLL</sequence>
<feature type="non-terminal residue" evidence="6">
    <location>
        <position position="1"/>
    </location>
</feature>
<dbReference type="PROSITE" id="PS50061">
    <property type="entry name" value="ETS_DOMAIN_3"/>
    <property type="match status" value="1"/>
</dbReference>
<keyword evidence="7" id="KW-1185">Reference proteome</keyword>
<feature type="region of interest" description="Disordered" evidence="4">
    <location>
        <begin position="158"/>
        <end position="178"/>
    </location>
</feature>
<name>A0ABD0KL42_9CAEN</name>
<organism evidence="6 7">
    <name type="scientific">Batillaria attramentaria</name>
    <dbReference type="NCBI Taxonomy" id="370345"/>
    <lineage>
        <taxon>Eukaryota</taxon>
        <taxon>Metazoa</taxon>
        <taxon>Spiralia</taxon>
        <taxon>Lophotrochozoa</taxon>
        <taxon>Mollusca</taxon>
        <taxon>Gastropoda</taxon>
        <taxon>Caenogastropoda</taxon>
        <taxon>Sorbeoconcha</taxon>
        <taxon>Cerithioidea</taxon>
        <taxon>Batillariidae</taxon>
        <taxon>Batillaria</taxon>
    </lineage>
</organism>
<dbReference type="InterPro" id="IPR046328">
    <property type="entry name" value="ETS_fam"/>
</dbReference>
<dbReference type="PROSITE" id="PS00345">
    <property type="entry name" value="ETS_DOMAIN_1"/>
    <property type="match status" value="1"/>
</dbReference>
<dbReference type="AlphaFoldDB" id="A0ABD0KL42"/>
<comment type="caution">
    <text evidence="6">The sequence shown here is derived from an EMBL/GenBank/DDBJ whole genome shotgun (WGS) entry which is preliminary data.</text>
</comment>
<dbReference type="GO" id="GO:0003677">
    <property type="term" value="F:DNA binding"/>
    <property type="evidence" value="ECO:0007669"/>
    <property type="project" value="UniProtKB-KW"/>
</dbReference>
<dbReference type="InterPro" id="IPR036388">
    <property type="entry name" value="WH-like_DNA-bd_sf"/>
</dbReference>
<evidence type="ECO:0000256" key="4">
    <source>
        <dbReference type="SAM" id="MobiDB-lite"/>
    </source>
</evidence>
<dbReference type="PANTHER" id="PTHR11849:SF304">
    <property type="entry name" value="DNA-BINDING PROTEIN D-ETS-3"/>
    <property type="match status" value="1"/>
</dbReference>
<comment type="subcellular location">
    <subcellularLocation>
        <location evidence="3">Nucleus</location>
    </subcellularLocation>
</comment>
<dbReference type="InterPro" id="IPR036390">
    <property type="entry name" value="WH_DNA-bd_sf"/>
</dbReference>
<evidence type="ECO:0000313" key="7">
    <source>
        <dbReference type="Proteomes" id="UP001519460"/>
    </source>
</evidence>
<comment type="similarity">
    <text evidence="1 3">Belongs to the ETS family.</text>
</comment>
<dbReference type="PANTHER" id="PTHR11849">
    <property type="entry name" value="ETS"/>
    <property type="match status" value="1"/>
</dbReference>
<dbReference type="Gene3D" id="1.10.10.10">
    <property type="entry name" value="Winged helix-like DNA-binding domain superfamily/Winged helix DNA-binding domain"/>
    <property type="match status" value="1"/>
</dbReference>
<dbReference type="SMART" id="SM00413">
    <property type="entry name" value="ETS"/>
    <property type="match status" value="1"/>
</dbReference>
<evidence type="ECO:0000259" key="5">
    <source>
        <dbReference type="PROSITE" id="PS50061"/>
    </source>
</evidence>
<gene>
    <name evidence="6" type="ORF">BaRGS_00020721</name>
</gene>